<reference evidence="8" key="1">
    <citation type="submission" date="2018-08" db="EMBL/GenBank/DDBJ databases">
        <authorList>
            <person name="Rossello M."/>
        </authorList>
    </citation>
    <scope>NUCLEOTIDE SEQUENCE [LARGE SCALE GENOMIC DNA]</scope>
    <source>
        <strain evidence="8">cv. Chinese Spring</strain>
    </source>
</reference>
<sequence>MRTPPEMPLGLPFTVDTWGPSRRHRCHRFITHAHTDHIAGAWAGPGDTVYATQLTMRLALERYPQLERVKFVEMEVGKRWVVDDPDGAFSVTAYDANHCADVQQLFFGKRCKILQKLLLKLEANLCRLDTVYLDLTFPKFLEFPSKESAIQQVIACISKHSRAPFIYLGCQRLGQEDILKEVSRSFRSKIYVDKGLYLDCFNTLSHTVPEIITDDPTGRFQVLPVRSEELNKIAAEKLEEARASDQPEPLFIRPSAWRYSNAYAQNRKPSLTEAEQDGNVWRVCFSNHSSSNELEQALQLLQPQWVISTTPPNFASELSYVRRRYLSHTTQGHAQSSICFRTTSRGKEDYEYFIRGIPSRGQRSPRVVQIEETWVDHRTFGLSMGVNGYTISKHVINMMGKAIISEQRDAHFLKHVLHSELGKMLQGPSPCRESISNYLSEPNQGFKLENMDAVLVPLLNSKTWYLVVANFWKRRFEALDLYDGEKHIFFNDMMLREDYYNINNVADFFTEKDDVFVAVVAEKNKRAPPTEQRRRLEGRPERSSGMPLERRSWQRGDCDACKAMACGGRAAEAGPSHTSGAADRYWRLFHGKLEVVGVPQEGGRLGGRSGGARAVISLKDPDPATKPLLR</sequence>
<keyword evidence="5" id="KW-0539">Nucleus</keyword>
<dbReference type="Gramene" id="TraesCS6A03G0961900.1">
    <property type="protein sequence ID" value="TraesCS6A03G0961900.1.CDS"/>
    <property type="gene ID" value="TraesCS6A03G0961900"/>
</dbReference>
<feature type="region of interest" description="Disordered" evidence="6">
    <location>
        <begin position="599"/>
        <end position="630"/>
    </location>
</feature>
<evidence type="ECO:0000256" key="3">
    <source>
        <dbReference type="ARBA" id="ARBA00022763"/>
    </source>
</evidence>
<dbReference type="InterPro" id="IPR038765">
    <property type="entry name" value="Papain-like_cys_pep_sf"/>
</dbReference>
<dbReference type="Gene3D" id="3.60.15.10">
    <property type="entry name" value="Ribonuclease Z/Hydroxyacylglutathione hydrolase-like"/>
    <property type="match status" value="1"/>
</dbReference>
<dbReference type="OMA" id="CHRFITH"/>
<dbReference type="AlphaFoldDB" id="A0A3B6NWZ2"/>
<feature type="compositionally biased region" description="Basic and acidic residues" evidence="6">
    <location>
        <begin position="531"/>
        <end position="549"/>
    </location>
</feature>
<dbReference type="FunFam" id="3.40.50.12650:FF:000005">
    <property type="entry name" value="DNA repair metallo-beta-lactamase family protein"/>
    <property type="match status" value="1"/>
</dbReference>
<dbReference type="GO" id="GO:0003684">
    <property type="term" value="F:damaged DNA binding"/>
    <property type="evidence" value="ECO:0000318"/>
    <property type="project" value="GO_Central"/>
</dbReference>
<keyword evidence="4" id="KW-0234">DNA repair</keyword>
<dbReference type="GO" id="GO:0005634">
    <property type="term" value="C:nucleus"/>
    <property type="evidence" value="ECO:0000318"/>
    <property type="project" value="GO_Central"/>
</dbReference>
<dbReference type="PANTHER" id="PTHR23240:SF31">
    <property type="entry name" value="DNA REPAIR METALLO-BETA-LACTAMASE FAMILY PROTEIN"/>
    <property type="match status" value="1"/>
</dbReference>
<dbReference type="InterPro" id="IPR036866">
    <property type="entry name" value="RibonucZ/Hydroxyglut_hydro"/>
</dbReference>
<keyword evidence="9" id="KW-1185">Reference proteome</keyword>
<dbReference type="OrthoDB" id="677376at2759"/>
<name>A0A3B6NWZ2_WHEAT</name>
<keyword evidence="3" id="KW-0227">DNA damage</keyword>
<dbReference type="Gene3D" id="3.40.50.12650">
    <property type="match status" value="1"/>
</dbReference>
<evidence type="ECO:0000313" key="8">
    <source>
        <dbReference type="EnsemblPlants" id="TraesCS6A02G379400.1"/>
    </source>
</evidence>
<dbReference type="Pfam" id="PF07522">
    <property type="entry name" value="DRMBL"/>
    <property type="match status" value="1"/>
</dbReference>
<evidence type="ECO:0000256" key="6">
    <source>
        <dbReference type="SAM" id="MobiDB-lite"/>
    </source>
</evidence>
<dbReference type="SMR" id="A0A3B6NWZ2"/>
<evidence type="ECO:0000256" key="5">
    <source>
        <dbReference type="ARBA" id="ARBA00023242"/>
    </source>
</evidence>
<protein>
    <recommendedName>
        <fullName evidence="7">DNA repair metallo-beta-lactamase domain-containing protein</fullName>
    </recommendedName>
</protein>
<dbReference type="GO" id="GO:0036297">
    <property type="term" value="P:interstrand cross-link repair"/>
    <property type="evidence" value="ECO:0000318"/>
    <property type="project" value="GO_Central"/>
</dbReference>
<accession>A0A3B6NWZ2</accession>
<feature type="region of interest" description="Disordered" evidence="6">
    <location>
        <begin position="527"/>
        <end position="549"/>
    </location>
</feature>
<feature type="domain" description="DNA repair metallo-beta-lactamase" evidence="7">
    <location>
        <begin position="209"/>
        <end position="313"/>
    </location>
</feature>
<dbReference type="Gramene" id="TraesCS6A02G379400.1">
    <property type="protein sequence ID" value="TraesCS6A02G379400.1"/>
    <property type="gene ID" value="TraesCS6A02G379400"/>
</dbReference>
<dbReference type="SUPFAM" id="SSF54001">
    <property type="entry name" value="Cysteine proteinases"/>
    <property type="match status" value="1"/>
</dbReference>
<organism evidence="8">
    <name type="scientific">Triticum aestivum</name>
    <name type="common">Wheat</name>
    <dbReference type="NCBI Taxonomy" id="4565"/>
    <lineage>
        <taxon>Eukaryota</taxon>
        <taxon>Viridiplantae</taxon>
        <taxon>Streptophyta</taxon>
        <taxon>Embryophyta</taxon>
        <taxon>Tracheophyta</taxon>
        <taxon>Spermatophyta</taxon>
        <taxon>Magnoliopsida</taxon>
        <taxon>Liliopsida</taxon>
        <taxon>Poales</taxon>
        <taxon>Poaceae</taxon>
        <taxon>BOP clade</taxon>
        <taxon>Pooideae</taxon>
        <taxon>Triticodae</taxon>
        <taxon>Triticeae</taxon>
        <taxon>Triticinae</taxon>
        <taxon>Triticum</taxon>
    </lineage>
</organism>
<evidence type="ECO:0000256" key="2">
    <source>
        <dbReference type="ARBA" id="ARBA00010304"/>
    </source>
</evidence>
<dbReference type="GO" id="GO:0006303">
    <property type="term" value="P:double-strand break repair via nonhomologous end joining"/>
    <property type="evidence" value="ECO:0000318"/>
    <property type="project" value="GO_Central"/>
</dbReference>
<comment type="similarity">
    <text evidence="2">Belongs to the DNA repair metallo-beta-lactamase (DRMBL) family.</text>
</comment>
<proteinExistence type="inferred from homology"/>
<dbReference type="InterPro" id="IPR011084">
    <property type="entry name" value="DRMBL"/>
</dbReference>
<dbReference type="GO" id="GO:0035312">
    <property type="term" value="F:5'-3' DNA exonuclease activity"/>
    <property type="evidence" value="ECO:0000318"/>
    <property type="project" value="GO_Central"/>
</dbReference>
<dbReference type="SUPFAM" id="SSF56281">
    <property type="entry name" value="Metallo-hydrolase/oxidoreductase"/>
    <property type="match status" value="1"/>
</dbReference>
<dbReference type="Gene3D" id="3.40.395.10">
    <property type="entry name" value="Adenoviral Proteinase, Chain A"/>
    <property type="match status" value="1"/>
</dbReference>
<evidence type="ECO:0000313" key="9">
    <source>
        <dbReference type="Proteomes" id="UP000019116"/>
    </source>
</evidence>
<dbReference type="Proteomes" id="UP000019116">
    <property type="component" value="Chromosome 6A"/>
</dbReference>
<dbReference type="PaxDb" id="4565-Traes_4AS_4C0BAF930.1"/>
<evidence type="ECO:0000256" key="1">
    <source>
        <dbReference type="ARBA" id="ARBA00004123"/>
    </source>
</evidence>
<evidence type="ECO:0000256" key="4">
    <source>
        <dbReference type="ARBA" id="ARBA00023204"/>
    </source>
</evidence>
<dbReference type="STRING" id="4565.A0A3B6NWZ2"/>
<evidence type="ECO:0000259" key="7">
    <source>
        <dbReference type="Pfam" id="PF07522"/>
    </source>
</evidence>
<dbReference type="PANTHER" id="PTHR23240">
    <property type="entry name" value="DNA CROSS-LINK REPAIR PROTEIN PSO2/SNM1-RELATED"/>
    <property type="match status" value="1"/>
</dbReference>
<dbReference type="EnsemblPlants" id="TraesCS6A02G379400.1">
    <property type="protein sequence ID" value="TraesCS6A02G379400.1"/>
    <property type="gene ID" value="TraesCS6A02G379400"/>
</dbReference>
<reference evidence="8" key="2">
    <citation type="submission" date="2018-10" db="UniProtKB">
        <authorList>
            <consortium name="EnsemblPlants"/>
        </authorList>
    </citation>
    <scope>IDENTIFICATION</scope>
</reference>
<comment type="subcellular location">
    <subcellularLocation>
        <location evidence="1">Nucleus</location>
    </subcellularLocation>
</comment>